<dbReference type="AlphaFoldDB" id="A0AAE3VDI2"/>
<dbReference type="GO" id="GO:0005975">
    <property type="term" value="P:carbohydrate metabolic process"/>
    <property type="evidence" value="ECO:0007669"/>
    <property type="project" value="InterPro"/>
</dbReference>
<keyword evidence="9" id="KW-1185">Reference proteome</keyword>
<dbReference type="InterPro" id="IPR006104">
    <property type="entry name" value="Glyco_hydro_2_N"/>
</dbReference>
<evidence type="ECO:0000256" key="4">
    <source>
        <dbReference type="SAM" id="SignalP"/>
    </source>
</evidence>
<dbReference type="SUPFAM" id="SSF49303">
    <property type="entry name" value="beta-Galactosidase/glucuronidase domain"/>
    <property type="match status" value="1"/>
</dbReference>
<gene>
    <name evidence="8" type="ORF">J3R75_000308</name>
</gene>
<dbReference type="InterPro" id="IPR006103">
    <property type="entry name" value="Glyco_hydro_2_cat"/>
</dbReference>
<dbReference type="InterPro" id="IPR036156">
    <property type="entry name" value="Beta-gal/glucu_dom_sf"/>
</dbReference>
<comment type="caution">
    <text evidence="8">The sequence shown here is derived from an EMBL/GenBank/DDBJ whole genome shotgun (WGS) entry which is preliminary data.</text>
</comment>
<dbReference type="PANTHER" id="PTHR42732">
    <property type="entry name" value="BETA-GALACTOSIDASE"/>
    <property type="match status" value="1"/>
</dbReference>
<evidence type="ECO:0008006" key="10">
    <source>
        <dbReference type="Google" id="ProtNLM"/>
    </source>
</evidence>
<feature type="signal peptide" evidence="4">
    <location>
        <begin position="1"/>
        <end position="18"/>
    </location>
</feature>
<dbReference type="Pfam" id="PF00703">
    <property type="entry name" value="Glyco_hydro_2"/>
    <property type="match status" value="1"/>
</dbReference>
<accession>A0AAE3VDI2</accession>
<protein>
    <recommendedName>
        <fullName evidence="10">Beta-galactosidase</fullName>
    </recommendedName>
</protein>
<dbReference type="InterPro" id="IPR008979">
    <property type="entry name" value="Galactose-bd-like_sf"/>
</dbReference>
<evidence type="ECO:0000259" key="7">
    <source>
        <dbReference type="Pfam" id="PF02837"/>
    </source>
</evidence>
<reference evidence="8" key="1">
    <citation type="submission" date="2023-07" db="EMBL/GenBank/DDBJ databases">
        <title>Genomic Encyclopedia of Type Strains, Phase IV (KMG-IV): sequencing the most valuable type-strain genomes for metagenomic binning, comparative biology and taxonomic classification.</title>
        <authorList>
            <person name="Goeker M."/>
        </authorList>
    </citation>
    <scope>NUCLEOTIDE SEQUENCE</scope>
    <source>
        <strain evidence="8">DSM 24202</strain>
    </source>
</reference>
<evidence type="ECO:0000256" key="3">
    <source>
        <dbReference type="ARBA" id="ARBA00023295"/>
    </source>
</evidence>
<dbReference type="PROSITE" id="PS00608">
    <property type="entry name" value="GLYCOSYL_HYDROL_F2_2"/>
    <property type="match status" value="1"/>
</dbReference>
<dbReference type="InterPro" id="IPR051913">
    <property type="entry name" value="GH2_Domain-Containing"/>
</dbReference>
<evidence type="ECO:0000259" key="6">
    <source>
        <dbReference type="Pfam" id="PF02836"/>
    </source>
</evidence>
<dbReference type="SUPFAM" id="SSF51445">
    <property type="entry name" value="(Trans)glycosidases"/>
    <property type="match status" value="1"/>
</dbReference>
<organism evidence="8 9">
    <name type="scientific">Oligosphaera ethanolica</name>
    <dbReference type="NCBI Taxonomy" id="760260"/>
    <lineage>
        <taxon>Bacteria</taxon>
        <taxon>Pseudomonadati</taxon>
        <taxon>Lentisphaerota</taxon>
        <taxon>Oligosphaeria</taxon>
        <taxon>Oligosphaerales</taxon>
        <taxon>Oligosphaeraceae</taxon>
        <taxon>Oligosphaera</taxon>
    </lineage>
</organism>
<dbReference type="Gene3D" id="2.60.120.260">
    <property type="entry name" value="Galactose-binding domain-like"/>
    <property type="match status" value="1"/>
</dbReference>
<dbReference type="Pfam" id="PF02837">
    <property type="entry name" value="Glyco_hydro_2_N"/>
    <property type="match status" value="1"/>
</dbReference>
<dbReference type="InterPro" id="IPR023232">
    <property type="entry name" value="Glyco_hydro_2_AS"/>
</dbReference>
<feature type="chain" id="PRO_5041999983" description="Beta-galactosidase" evidence="4">
    <location>
        <begin position="19"/>
        <end position="1029"/>
    </location>
</feature>
<evidence type="ECO:0000313" key="8">
    <source>
        <dbReference type="EMBL" id="MDQ0288201.1"/>
    </source>
</evidence>
<dbReference type="InterPro" id="IPR006102">
    <property type="entry name" value="Ig-like_GH2"/>
</dbReference>
<dbReference type="Proteomes" id="UP001238163">
    <property type="component" value="Unassembled WGS sequence"/>
</dbReference>
<keyword evidence="4" id="KW-0732">Signal</keyword>
<feature type="domain" description="Glycoside hydrolase family 2 immunoglobulin-like beta-sandwich" evidence="5">
    <location>
        <begin position="531"/>
        <end position="639"/>
    </location>
</feature>
<dbReference type="Gene3D" id="2.60.40.10">
    <property type="entry name" value="Immunoglobulins"/>
    <property type="match status" value="1"/>
</dbReference>
<dbReference type="PANTHER" id="PTHR42732:SF1">
    <property type="entry name" value="BETA-MANNOSIDASE"/>
    <property type="match status" value="1"/>
</dbReference>
<dbReference type="GO" id="GO:0004553">
    <property type="term" value="F:hydrolase activity, hydrolyzing O-glycosyl compounds"/>
    <property type="evidence" value="ECO:0007669"/>
    <property type="project" value="InterPro"/>
</dbReference>
<dbReference type="InterPro" id="IPR013783">
    <property type="entry name" value="Ig-like_fold"/>
</dbReference>
<dbReference type="Pfam" id="PF02836">
    <property type="entry name" value="Glyco_hydro_2_C"/>
    <property type="match status" value="1"/>
</dbReference>
<comment type="similarity">
    <text evidence="1">Belongs to the glycosyl hydrolase 2 family.</text>
</comment>
<evidence type="ECO:0000259" key="5">
    <source>
        <dbReference type="Pfam" id="PF00703"/>
    </source>
</evidence>
<dbReference type="EMBL" id="JAUSVL010000001">
    <property type="protein sequence ID" value="MDQ0288201.1"/>
    <property type="molecule type" value="Genomic_DNA"/>
</dbReference>
<proteinExistence type="inferred from homology"/>
<dbReference type="SUPFAM" id="SSF49785">
    <property type="entry name" value="Galactose-binding domain-like"/>
    <property type="match status" value="1"/>
</dbReference>
<dbReference type="InterPro" id="IPR017853">
    <property type="entry name" value="GH"/>
</dbReference>
<sequence length="1029" mass="115091">MFKTCCACVVLLSLTLGAAVELRPGEMGPQLRADGVDLLVLSSPWVTNAAWEGLYQYPGDWQMTNMLSEADGTTLREHRGEHGVVLQKCTLSENAVTLRYEFDFADIADARNLQWVLQLRPELYDGIMVSAETEQSVSPRSIERLSLGKLRQARLYLPTMDLVVEVSSADGEWRLSDQRDAAWAKCYRLEYNRKFVVDDSRKTWVEVTLRTQPVVDMFVPLTAGAEQELRALPFRLGAPVDITPARLSTIALWHRAEGPADKVLERGTRVGAMTVQYADREAETVPICWEEQVSAAGDDPRDLPDGLLAPGPDGRAAWLTMWRNPYPESPVKGITLQRELVGWRALAVTGMAAGKAPERQEAILAALRQTSSPGEAFELTLNGTWEFDPEGDKPAQDVPVPMVLEEVKGMGGVHAGTYRRSFDVPASFAGQRVLIHFDAVGDYCEVRVNGRSAGSQLVGPLPAAFDITGLVTAPSENNNLEVLIKDDTHFGVPKPSKDWRNIRHWVPRGIGTNARKGLFQSVSLRSRPQLHIADVRVQTSVREQRLTVIYELFNTQREDATVVLGGYVRPWDGVVKALELPEQEVLLPGLMLTRAEITVPWTDAVYWQPNQPQLYQLRSIIRSPEGQRLHWTDTRFGFREVWFEGIHFYLNGIRCNLRGESPSYHHPRPPLDTREDFTAHVKRALAANFNVLRFHAVPAPPHVYDVCDELGMMVIDESGIYASWGMILPSHPRWLPECREHLARWVRRDRNHPSVLIWSACNEALNCKQLSPAQLAEFARVIDSHDGTRPVIFDGDGSAYGAVLACNKHYVRTIADLEDHGGKASGYGNDLRDDIYWVAEYKQEVPMGIGEFLFPANDALRARSPELYACMGLQTRGYRYADWFDIRPYNPNYTGGLREEGPAEKFAAAWDIIVKSFAPVAVFDKAYDELGAYPAPPALAVGAEEVRTLIVYNDCFSDEQVTVAWSALLAGEKIAGGELPLRIELGFHTEVPISFTPPRAGDLELRLVSRKGGQEQFRDSRRFVVKAAE</sequence>
<evidence type="ECO:0000256" key="1">
    <source>
        <dbReference type="ARBA" id="ARBA00007401"/>
    </source>
</evidence>
<evidence type="ECO:0000256" key="2">
    <source>
        <dbReference type="ARBA" id="ARBA00022801"/>
    </source>
</evidence>
<keyword evidence="2" id="KW-0378">Hydrolase</keyword>
<keyword evidence="3" id="KW-0326">Glycosidase</keyword>
<dbReference type="Gene3D" id="3.20.20.80">
    <property type="entry name" value="Glycosidases"/>
    <property type="match status" value="1"/>
</dbReference>
<feature type="domain" description="Glycoside hydrolase family 2 catalytic" evidence="6">
    <location>
        <begin position="686"/>
        <end position="812"/>
    </location>
</feature>
<name>A0AAE3VDI2_9BACT</name>
<evidence type="ECO:0000313" key="9">
    <source>
        <dbReference type="Proteomes" id="UP001238163"/>
    </source>
</evidence>
<feature type="domain" description="Glycosyl hydrolases family 2 sugar binding" evidence="7">
    <location>
        <begin position="381"/>
        <end position="477"/>
    </location>
</feature>
<dbReference type="RefSeq" id="WP_307259476.1">
    <property type="nucleotide sequence ID" value="NZ_JAUSVL010000001.1"/>
</dbReference>